<dbReference type="Ensembl" id="ENSFCTT00005035335.1">
    <property type="protein sequence ID" value="ENSFCTP00005024237.1"/>
    <property type="gene ID" value="ENSFCTG00005012462.1"/>
</dbReference>
<sequence length="208" mass="22718">VGLSGEEDGRRVSLASRCSSAQSALLPFSLPSSPPSGSAPAWGEELELRAVEDTHARRGWSRWAKNRKLRDKVRSPAPRRAALPSDPADPLPDRFPQRRISPALASAMSGSSSVAAMKKVVQQLRLEAGLNRVKNLFACRNVPRPTPCQLLLSTEHILEKEFLQTQTVSQAAADLKQFCLQNAQHDPLLTGVSSSTNPFRPQKVCSFL</sequence>
<feature type="domain" description="G protein gamma" evidence="7">
    <location>
        <begin position="150"/>
        <end position="208"/>
    </location>
</feature>
<dbReference type="SMART" id="SM01224">
    <property type="entry name" value="G_gamma"/>
    <property type="match status" value="1"/>
</dbReference>
<evidence type="ECO:0000259" key="7">
    <source>
        <dbReference type="PROSITE" id="PS50058"/>
    </source>
</evidence>
<evidence type="ECO:0000256" key="6">
    <source>
        <dbReference type="SAM" id="MobiDB-lite"/>
    </source>
</evidence>
<dbReference type="PROSITE" id="PS50058">
    <property type="entry name" value="G_PROTEIN_GAMMA"/>
    <property type="match status" value="1"/>
</dbReference>
<dbReference type="Proteomes" id="UP000823872">
    <property type="component" value="Chromosome C1"/>
</dbReference>
<reference evidence="8 9" key="1">
    <citation type="submission" date="2021-02" db="EMBL/GenBank/DDBJ databases">
        <title>Safari Cat Assemblies.</title>
        <authorList>
            <person name="Bredemeyer K.R."/>
            <person name="Murphy W.J."/>
        </authorList>
    </citation>
    <scope>NUCLEOTIDE SEQUENCE [LARGE SCALE GENOMIC DNA]</scope>
</reference>
<keyword evidence="5" id="KW-0807">Transducer</keyword>
<comment type="similarity">
    <text evidence="2">Belongs to the G protein gamma family.</text>
</comment>
<feature type="region of interest" description="Disordered" evidence="6">
    <location>
        <begin position="69"/>
        <end position="94"/>
    </location>
</feature>
<reference evidence="8" key="2">
    <citation type="submission" date="2025-08" db="UniProtKB">
        <authorList>
            <consortium name="Ensembl"/>
        </authorList>
    </citation>
    <scope>IDENTIFICATION</scope>
    <source>
        <strain evidence="8">breed Abyssinian</strain>
    </source>
</reference>
<reference evidence="8" key="3">
    <citation type="submission" date="2025-09" db="UniProtKB">
        <authorList>
            <consortium name="Ensembl"/>
        </authorList>
    </citation>
    <scope>IDENTIFICATION</scope>
    <source>
        <strain evidence="8">breed Abyssinian</strain>
    </source>
</reference>
<keyword evidence="4" id="KW-0472">Membrane</keyword>
<evidence type="ECO:0000256" key="4">
    <source>
        <dbReference type="ARBA" id="ARBA00023136"/>
    </source>
</evidence>
<keyword evidence="3" id="KW-1003">Cell membrane</keyword>
<dbReference type="GeneTree" id="ENSGT01100000263525"/>
<dbReference type="SUPFAM" id="SSF48670">
    <property type="entry name" value="Transducin (heterotrimeric G protein), gamma chain"/>
    <property type="match status" value="1"/>
</dbReference>
<evidence type="ECO:0000313" key="8">
    <source>
        <dbReference type="Ensembl" id="ENSFCTP00005024237.1"/>
    </source>
</evidence>
<evidence type="ECO:0000256" key="3">
    <source>
        <dbReference type="ARBA" id="ARBA00022475"/>
    </source>
</evidence>
<evidence type="ECO:0000313" key="9">
    <source>
        <dbReference type="Proteomes" id="UP000823872"/>
    </source>
</evidence>
<evidence type="ECO:0000256" key="5">
    <source>
        <dbReference type="ARBA" id="ARBA00023224"/>
    </source>
</evidence>
<dbReference type="CDD" id="cd00068">
    <property type="entry name" value="GGL"/>
    <property type="match status" value="1"/>
</dbReference>
<feature type="compositionally biased region" description="Low complexity" evidence="6">
    <location>
        <begin position="75"/>
        <end position="88"/>
    </location>
</feature>
<proteinExistence type="inferred from homology"/>
<protein>
    <recommendedName>
        <fullName evidence="7">G protein gamma domain-containing protein</fullName>
    </recommendedName>
</protein>
<dbReference type="PANTHER" id="PTHR13809">
    <property type="entry name" value="GUANINE NUCLEOTIDE-BINDING PROTEIN GAMMA SUBUNIT"/>
    <property type="match status" value="1"/>
</dbReference>
<evidence type="ECO:0000256" key="2">
    <source>
        <dbReference type="ARBA" id="ARBA00007431"/>
    </source>
</evidence>
<dbReference type="Pfam" id="PF00631">
    <property type="entry name" value="G-gamma"/>
    <property type="match status" value="1"/>
</dbReference>
<name>A0ABI7XNW7_FELCA</name>
<evidence type="ECO:0000256" key="1">
    <source>
        <dbReference type="ARBA" id="ARBA00004236"/>
    </source>
</evidence>
<dbReference type="Gene3D" id="4.10.260.10">
    <property type="entry name" value="Transducin (heterotrimeric G protein), gamma chain"/>
    <property type="match status" value="1"/>
</dbReference>
<dbReference type="InterPro" id="IPR001770">
    <property type="entry name" value="G-protein_gamma"/>
</dbReference>
<organism evidence="8 9">
    <name type="scientific">Felis catus</name>
    <name type="common">Cat</name>
    <name type="synonym">Felis silvestris catus</name>
    <dbReference type="NCBI Taxonomy" id="9685"/>
    <lineage>
        <taxon>Eukaryota</taxon>
        <taxon>Metazoa</taxon>
        <taxon>Chordata</taxon>
        <taxon>Craniata</taxon>
        <taxon>Vertebrata</taxon>
        <taxon>Euteleostomi</taxon>
        <taxon>Mammalia</taxon>
        <taxon>Eutheria</taxon>
        <taxon>Laurasiatheria</taxon>
        <taxon>Carnivora</taxon>
        <taxon>Feliformia</taxon>
        <taxon>Felidae</taxon>
        <taxon>Felinae</taxon>
        <taxon>Felis</taxon>
    </lineage>
</organism>
<dbReference type="InterPro" id="IPR036284">
    <property type="entry name" value="GGL_sf"/>
</dbReference>
<keyword evidence="9" id="KW-1185">Reference proteome</keyword>
<dbReference type="SMART" id="SM00224">
    <property type="entry name" value="GGL"/>
    <property type="match status" value="1"/>
</dbReference>
<comment type="subcellular location">
    <subcellularLocation>
        <location evidence="1">Cell membrane</location>
    </subcellularLocation>
</comment>
<dbReference type="InterPro" id="IPR015898">
    <property type="entry name" value="G-protein_gamma-like_dom"/>
</dbReference>
<accession>A0ABI7XNW7</accession>